<evidence type="ECO:0000256" key="2">
    <source>
        <dbReference type="SAM" id="Phobius"/>
    </source>
</evidence>
<keyword evidence="4" id="KW-1185">Reference proteome</keyword>
<organism evidence="3 4">
    <name type="scientific">Lithospermum erythrorhizon</name>
    <name type="common">Purple gromwell</name>
    <name type="synonym">Lithospermum officinale var. erythrorhizon</name>
    <dbReference type="NCBI Taxonomy" id="34254"/>
    <lineage>
        <taxon>Eukaryota</taxon>
        <taxon>Viridiplantae</taxon>
        <taxon>Streptophyta</taxon>
        <taxon>Embryophyta</taxon>
        <taxon>Tracheophyta</taxon>
        <taxon>Spermatophyta</taxon>
        <taxon>Magnoliopsida</taxon>
        <taxon>eudicotyledons</taxon>
        <taxon>Gunneridae</taxon>
        <taxon>Pentapetalae</taxon>
        <taxon>asterids</taxon>
        <taxon>lamiids</taxon>
        <taxon>Boraginales</taxon>
        <taxon>Boraginaceae</taxon>
        <taxon>Boraginoideae</taxon>
        <taxon>Lithospermeae</taxon>
        <taxon>Lithospermum</taxon>
    </lineage>
</organism>
<dbReference type="PANTHER" id="PTHR37746">
    <property type="entry name" value="TRANSMEMBRANE PROTEIN"/>
    <property type="match status" value="1"/>
</dbReference>
<evidence type="ECO:0000256" key="1">
    <source>
        <dbReference type="SAM" id="MobiDB-lite"/>
    </source>
</evidence>
<protein>
    <submittedName>
        <fullName evidence="3">Uncharacterized protein</fullName>
    </submittedName>
</protein>
<dbReference type="Proteomes" id="UP001454036">
    <property type="component" value="Unassembled WGS sequence"/>
</dbReference>
<sequence length="272" mass="30789">MIQSSLTSLSTSPFFSSIITLYTIVLLYFPTFFIQIIFSPVFLFTFILLLYLLRLGASQRSASKFQQGKEQDSDSTKPISEYFCPKGNVVAELDSAQLIQQDLGSAESIFVYFKSAEPLTNELNSANLIDEYLGSAEPIHEDMVSTEPNSDNFKSSDLKFVEWHVRAPLEVIYESNEGEQEGQNNDVRDTQMAIIERYASLSMYYPETDSDNSSSEMDFPVTGESSSPENVGFRWDEEEVEGLIEIELDAKMMMKNEVEEDNLIEIDLSPAR</sequence>
<reference evidence="3 4" key="1">
    <citation type="submission" date="2024-01" db="EMBL/GenBank/DDBJ databases">
        <title>The complete chloroplast genome sequence of Lithospermum erythrorhizon: insights into the phylogenetic relationship among Boraginaceae species and the maternal lineages of purple gromwells.</title>
        <authorList>
            <person name="Okada T."/>
            <person name="Watanabe K."/>
        </authorList>
    </citation>
    <scope>NUCLEOTIDE SEQUENCE [LARGE SCALE GENOMIC DNA]</scope>
</reference>
<gene>
    <name evidence="3" type="ORF">LIER_05433</name>
</gene>
<accession>A0AAV3P2D5</accession>
<evidence type="ECO:0000313" key="3">
    <source>
        <dbReference type="EMBL" id="GAA0145181.1"/>
    </source>
</evidence>
<keyword evidence="2" id="KW-0812">Transmembrane</keyword>
<dbReference type="AlphaFoldDB" id="A0AAV3P2D5"/>
<feature type="region of interest" description="Disordered" evidence="1">
    <location>
        <begin position="207"/>
        <end position="230"/>
    </location>
</feature>
<dbReference type="EMBL" id="BAABME010000745">
    <property type="protein sequence ID" value="GAA0145181.1"/>
    <property type="molecule type" value="Genomic_DNA"/>
</dbReference>
<keyword evidence="2" id="KW-1133">Transmembrane helix</keyword>
<proteinExistence type="predicted"/>
<name>A0AAV3P2D5_LITER</name>
<keyword evidence="2" id="KW-0472">Membrane</keyword>
<dbReference type="PANTHER" id="PTHR37746:SF1">
    <property type="entry name" value="TRANSMEMBRANE PROTEIN"/>
    <property type="match status" value="1"/>
</dbReference>
<evidence type="ECO:0000313" key="4">
    <source>
        <dbReference type="Proteomes" id="UP001454036"/>
    </source>
</evidence>
<feature type="transmembrane region" description="Helical" evidence="2">
    <location>
        <begin position="12"/>
        <end position="30"/>
    </location>
</feature>
<comment type="caution">
    <text evidence="3">The sequence shown here is derived from an EMBL/GenBank/DDBJ whole genome shotgun (WGS) entry which is preliminary data.</text>
</comment>
<feature type="transmembrane region" description="Helical" evidence="2">
    <location>
        <begin position="36"/>
        <end position="57"/>
    </location>
</feature>